<dbReference type="EMBL" id="JBHRTK010000014">
    <property type="protein sequence ID" value="MFC3207598.1"/>
    <property type="molecule type" value="Genomic_DNA"/>
</dbReference>
<dbReference type="RefSeq" id="WP_378221926.1">
    <property type="nucleotide sequence ID" value="NZ_JBHRTK010000014.1"/>
</dbReference>
<name>A0ABV7KDK6_9HYPH</name>
<comment type="catalytic activity">
    <reaction evidence="1">
        <text>ATP + protein L-histidine = ADP + protein N-phospho-L-histidine.</text>
        <dbReference type="EC" id="2.7.13.3"/>
    </reaction>
</comment>
<evidence type="ECO:0000256" key="11">
    <source>
        <dbReference type="ARBA" id="ARBA00023012"/>
    </source>
</evidence>
<reference evidence="16" key="1">
    <citation type="journal article" date="2019" name="Int. J. Syst. Evol. Microbiol.">
        <title>The Global Catalogue of Microorganisms (GCM) 10K type strain sequencing project: providing services to taxonomists for standard genome sequencing and annotation.</title>
        <authorList>
            <consortium name="The Broad Institute Genomics Platform"/>
            <consortium name="The Broad Institute Genome Sequencing Center for Infectious Disease"/>
            <person name="Wu L."/>
            <person name="Ma J."/>
        </authorList>
    </citation>
    <scope>NUCLEOTIDE SEQUENCE [LARGE SCALE GENOMIC DNA]</scope>
    <source>
        <strain evidence="16">KCTC 52165</strain>
    </source>
</reference>
<dbReference type="EC" id="2.7.13.3" evidence="3"/>
<dbReference type="PANTHER" id="PTHR45436">
    <property type="entry name" value="SENSOR HISTIDINE KINASE YKOH"/>
    <property type="match status" value="1"/>
</dbReference>
<evidence type="ECO:0000256" key="5">
    <source>
        <dbReference type="ARBA" id="ARBA00022679"/>
    </source>
</evidence>
<organism evidence="15 16">
    <name type="scientific">Aquamicrobium soli</name>
    <dbReference type="NCBI Taxonomy" id="1811518"/>
    <lineage>
        <taxon>Bacteria</taxon>
        <taxon>Pseudomonadati</taxon>
        <taxon>Pseudomonadota</taxon>
        <taxon>Alphaproteobacteria</taxon>
        <taxon>Hyphomicrobiales</taxon>
        <taxon>Phyllobacteriaceae</taxon>
        <taxon>Aquamicrobium</taxon>
    </lineage>
</organism>
<evidence type="ECO:0000256" key="6">
    <source>
        <dbReference type="ARBA" id="ARBA00022692"/>
    </source>
</evidence>
<dbReference type="InterPro" id="IPR013727">
    <property type="entry name" value="2CSK_N"/>
</dbReference>
<dbReference type="CDD" id="cd00075">
    <property type="entry name" value="HATPase"/>
    <property type="match status" value="1"/>
</dbReference>
<keyword evidence="6 13" id="KW-0812">Transmembrane</keyword>
<keyword evidence="9 15" id="KW-0067">ATP-binding</keyword>
<gene>
    <name evidence="15" type="ORF">ACFOHJ_15340</name>
</gene>
<dbReference type="CDD" id="cd00082">
    <property type="entry name" value="HisKA"/>
    <property type="match status" value="1"/>
</dbReference>
<evidence type="ECO:0000256" key="12">
    <source>
        <dbReference type="ARBA" id="ARBA00023136"/>
    </source>
</evidence>
<comment type="subcellular location">
    <subcellularLocation>
        <location evidence="2">Membrane</location>
        <topology evidence="2">Multi-pass membrane protein</topology>
    </subcellularLocation>
</comment>
<feature type="domain" description="Histidine kinase" evidence="14">
    <location>
        <begin position="231"/>
        <end position="440"/>
    </location>
</feature>
<dbReference type="Gene3D" id="3.30.565.10">
    <property type="entry name" value="Histidine kinase-like ATPase, C-terminal domain"/>
    <property type="match status" value="1"/>
</dbReference>
<dbReference type="InterPro" id="IPR003661">
    <property type="entry name" value="HisK_dim/P_dom"/>
</dbReference>
<evidence type="ECO:0000256" key="10">
    <source>
        <dbReference type="ARBA" id="ARBA00022989"/>
    </source>
</evidence>
<comment type="caution">
    <text evidence="15">The sequence shown here is derived from an EMBL/GenBank/DDBJ whole genome shotgun (WGS) entry which is preliminary data.</text>
</comment>
<dbReference type="InterPro" id="IPR036890">
    <property type="entry name" value="HATPase_C_sf"/>
</dbReference>
<dbReference type="GO" id="GO:0005524">
    <property type="term" value="F:ATP binding"/>
    <property type="evidence" value="ECO:0007669"/>
    <property type="project" value="UniProtKB-KW"/>
</dbReference>
<evidence type="ECO:0000256" key="9">
    <source>
        <dbReference type="ARBA" id="ARBA00022840"/>
    </source>
</evidence>
<keyword evidence="7" id="KW-0547">Nucleotide-binding</keyword>
<accession>A0ABV7KDK6</accession>
<proteinExistence type="predicted"/>
<sequence length="456" mass="49146">MSSLRRRLFVLLMVATGAIWLCAVGWIYMSSRAELQHVLDTRLQEAARMVHSLVASGNVSAAAATTHIEDVAYTKQLSCQIWSFDGRLVARSSGAPDQSLAQNEEGFADRDVGGEQWRIYTIVDQKKGVRVAVGDRIGLRNQLVRDLVAGLAAPALLIAPLLGLMIWASLGRGLRPLNAIAGDIAKRDGEDMQAIALDETPTEVRPLLAALNGLFGKVEAARRHEREITAFAAHELRTPLAGLKTQVQVALAATDAAIREKALRQVLVSVDRTTRLARQLLALAKLEASAVPPATETTNAGGLLREVVAECVVPAGLSIEVDPELDGLSLKADRESLHLIVRNLHENAIAHTTAPGRIRWAALTEGNGIAVTDEGPGIPDDELPLVMQRFYRGRSRTASGTGLGLTIAKLAADRVGARLSLKNRNDRPGLCCTLAWRETELRARKGLRCSLQGGRV</sequence>
<evidence type="ECO:0000256" key="3">
    <source>
        <dbReference type="ARBA" id="ARBA00012438"/>
    </source>
</evidence>
<dbReference type="InterPro" id="IPR004358">
    <property type="entry name" value="Sig_transdc_His_kin-like_C"/>
</dbReference>
<evidence type="ECO:0000259" key="14">
    <source>
        <dbReference type="PROSITE" id="PS50109"/>
    </source>
</evidence>
<dbReference type="InterPro" id="IPR003594">
    <property type="entry name" value="HATPase_dom"/>
</dbReference>
<keyword evidence="5" id="KW-0808">Transferase</keyword>
<dbReference type="Pfam" id="PF02518">
    <property type="entry name" value="HATPase_c"/>
    <property type="match status" value="1"/>
</dbReference>
<dbReference type="SMART" id="SM00388">
    <property type="entry name" value="HisKA"/>
    <property type="match status" value="1"/>
</dbReference>
<dbReference type="InterPro" id="IPR050428">
    <property type="entry name" value="TCS_sensor_his_kinase"/>
</dbReference>
<dbReference type="PROSITE" id="PS50109">
    <property type="entry name" value="HIS_KIN"/>
    <property type="match status" value="1"/>
</dbReference>
<evidence type="ECO:0000313" key="15">
    <source>
        <dbReference type="EMBL" id="MFC3207598.1"/>
    </source>
</evidence>
<feature type="transmembrane region" description="Helical" evidence="13">
    <location>
        <begin position="7"/>
        <end position="29"/>
    </location>
</feature>
<dbReference type="InterPro" id="IPR036097">
    <property type="entry name" value="HisK_dim/P_sf"/>
</dbReference>
<keyword evidence="16" id="KW-1185">Reference proteome</keyword>
<dbReference type="SUPFAM" id="SSF47384">
    <property type="entry name" value="Homodimeric domain of signal transducing histidine kinase"/>
    <property type="match status" value="1"/>
</dbReference>
<dbReference type="SMART" id="SM00387">
    <property type="entry name" value="HATPase_c"/>
    <property type="match status" value="1"/>
</dbReference>
<keyword evidence="8" id="KW-0418">Kinase</keyword>
<keyword evidence="10 13" id="KW-1133">Transmembrane helix</keyword>
<keyword evidence="11" id="KW-0902">Two-component regulatory system</keyword>
<dbReference type="Gene3D" id="1.10.287.130">
    <property type="match status" value="1"/>
</dbReference>
<dbReference type="PANTHER" id="PTHR45436:SF14">
    <property type="entry name" value="SENSOR PROTEIN QSEC"/>
    <property type="match status" value="1"/>
</dbReference>
<evidence type="ECO:0000256" key="2">
    <source>
        <dbReference type="ARBA" id="ARBA00004141"/>
    </source>
</evidence>
<evidence type="ECO:0000313" key="16">
    <source>
        <dbReference type="Proteomes" id="UP001595583"/>
    </source>
</evidence>
<dbReference type="Pfam" id="PF00512">
    <property type="entry name" value="HisKA"/>
    <property type="match status" value="1"/>
</dbReference>
<evidence type="ECO:0000256" key="13">
    <source>
        <dbReference type="SAM" id="Phobius"/>
    </source>
</evidence>
<dbReference type="Proteomes" id="UP001595583">
    <property type="component" value="Unassembled WGS sequence"/>
</dbReference>
<keyword evidence="4" id="KW-0597">Phosphoprotein</keyword>
<evidence type="ECO:0000256" key="1">
    <source>
        <dbReference type="ARBA" id="ARBA00000085"/>
    </source>
</evidence>
<keyword evidence="12 13" id="KW-0472">Membrane</keyword>
<evidence type="ECO:0000256" key="7">
    <source>
        <dbReference type="ARBA" id="ARBA00022741"/>
    </source>
</evidence>
<evidence type="ECO:0000256" key="8">
    <source>
        <dbReference type="ARBA" id="ARBA00022777"/>
    </source>
</evidence>
<protein>
    <recommendedName>
        <fullName evidence="3">histidine kinase</fullName>
        <ecNumber evidence="3">2.7.13.3</ecNumber>
    </recommendedName>
</protein>
<dbReference type="Pfam" id="PF08521">
    <property type="entry name" value="2CSK_N"/>
    <property type="match status" value="1"/>
</dbReference>
<dbReference type="InterPro" id="IPR005467">
    <property type="entry name" value="His_kinase_dom"/>
</dbReference>
<evidence type="ECO:0000256" key="4">
    <source>
        <dbReference type="ARBA" id="ARBA00022553"/>
    </source>
</evidence>
<dbReference type="SUPFAM" id="SSF55874">
    <property type="entry name" value="ATPase domain of HSP90 chaperone/DNA topoisomerase II/histidine kinase"/>
    <property type="match status" value="1"/>
</dbReference>
<dbReference type="PRINTS" id="PR00344">
    <property type="entry name" value="BCTRLSENSOR"/>
</dbReference>